<feature type="region of interest" description="Disordered" evidence="16">
    <location>
        <begin position="1"/>
        <end position="48"/>
    </location>
</feature>
<accession>A0ABM1D3C9</accession>
<feature type="coiled-coil region" evidence="15">
    <location>
        <begin position="1508"/>
        <end position="1535"/>
    </location>
</feature>
<evidence type="ECO:0000256" key="2">
    <source>
        <dbReference type="ARBA" id="ARBA00022448"/>
    </source>
</evidence>
<name>A0ABM1D3C9_CERSS</name>
<dbReference type="PANTHER" id="PTHR45628">
    <property type="entry name" value="VOLTAGE-DEPENDENT CALCIUM CHANNEL TYPE A SUBUNIT ALPHA-1"/>
    <property type="match status" value="1"/>
</dbReference>
<evidence type="ECO:0000256" key="15">
    <source>
        <dbReference type="SAM" id="Coils"/>
    </source>
</evidence>
<feature type="region of interest" description="Disordered" evidence="16">
    <location>
        <begin position="448"/>
        <end position="471"/>
    </location>
</feature>
<feature type="transmembrane region" description="Helical" evidence="17">
    <location>
        <begin position="214"/>
        <end position="237"/>
    </location>
</feature>
<evidence type="ECO:0000256" key="1">
    <source>
        <dbReference type="ARBA" id="ARBA00004141"/>
    </source>
</evidence>
<feature type="transmembrane region" description="Helical" evidence="17">
    <location>
        <begin position="1574"/>
        <end position="1595"/>
    </location>
</feature>
<evidence type="ECO:0000313" key="20">
    <source>
        <dbReference type="RefSeq" id="XP_014646310.1"/>
    </source>
</evidence>
<dbReference type="SUPFAM" id="SSF81324">
    <property type="entry name" value="Voltage-gated potassium channels"/>
    <property type="match status" value="4"/>
</dbReference>
<keyword evidence="12" id="KW-0325">Glycoprotein</keyword>
<evidence type="ECO:0000256" key="8">
    <source>
        <dbReference type="ARBA" id="ARBA00022882"/>
    </source>
</evidence>
<feature type="transmembrane region" description="Helical" evidence="17">
    <location>
        <begin position="342"/>
        <end position="362"/>
    </location>
</feature>
<feature type="compositionally biased region" description="Polar residues" evidence="16">
    <location>
        <begin position="2076"/>
        <end position="2086"/>
    </location>
</feature>
<dbReference type="Proteomes" id="UP000694910">
    <property type="component" value="Unplaced"/>
</dbReference>
<keyword evidence="5 17" id="KW-0812">Transmembrane</keyword>
<feature type="domain" description="Ion transport" evidence="18">
    <location>
        <begin position="728"/>
        <end position="957"/>
    </location>
</feature>
<evidence type="ECO:0000256" key="10">
    <source>
        <dbReference type="ARBA" id="ARBA00023065"/>
    </source>
</evidence>
<feature type="transmembrane region" description="Helical" evidence="17">
    <location>
        <begin position="1374"/>
        <end position="1396"/>
    </location>
</feature>
<dbReference type="Pfam" id="PF00520">
    <property type="entry name" value="Ion_trans"/>
    <property type="match status" value="4"/>
</dbReference>
<keyword evidence="11 17" id="KW-0472">Membrane</keyword>
<feature type="compositionally biased region" description="Polar residues" evidence="16">
    <location>
        <begin position="2146"/>
        <end position="2161"/>
    </location>
</feature>
<evidence type="ECO:0000256" key="5">
    <source>
        <dbReference type="ARBA" id="ARBA00022692"/>
    </source>
</evidence>
<dbReference type="RefSeq" id="XP_014646310.1">
    <property type="nucleotide sequence ID" value="XM_014790824.1"/>
</dbReference>
<dbReference type="PANTHER" id="PTHR45628:SF33">
    <property type="entry name" value="VOLTAGE-DEPENDENT T-TYPE CALCIUM CHANNEL SUBUNIT ALPHA-1G"/>
    <property type="match status" value="1"/>
</dbReference>
<feature type="compositionally biased region" description="Basic and acidic residues" evidence="16">
    <location>
        <begin position="1086"/>
        <end position="1101"/>
    </location>
</feature>
<comment type="subcellular location">
    <subcellularLocation>
        <location evidence="1">Membrane</location>
        <topology evidence="1">Multi-pass membrane protein</topology>
    </subcellularLocation>
</comment>
<feature type="domain" description="Ion transport" evidence="18">
    <location>
        <begin position="1573"/>
        <end position="1823"/>
    </location>
</feature>
<keyword evidence="13" id="KW-0407">Ion channel</keyword>
<keyword evidence="19" id="KW-1185">Reference proteome</keyword>
<keyword evidence="8" id="KW-0851">Voltage-gated channel</keyword>
<feature type="region of interest" description="Disordered" evidence="16">
    <location>
        <begin position="550"/>
        <end position="582"/>
    </location>
</feature>
<feature type="compositionally biased region" description="Basic and acidic residues" evidence="16">
    <location>
        <begin position="2108"/>
        <end position="2118"/>
    </location>
</feature>
<keyword evidence="9 17" id="KW-1133">Transmembrane helix</keyword>
<feature type="transmembrane region" description="Helical" evidence="17">
    <location>
        <begin position="759"/>
        <end position="780"/>
    </location>
</feature>
<feature type="region of interest" description="Disordered" evidence="16">
    <location>
        <begin position="2044"/>
        <end position="2247"/>
    </location>
</feature>
<evidence type="ECO:0000256" key="7">
    <source>
        <dbReference type="ARBA" id="ARBA00022837"/>
    </source>
</evidence>
<feature type="transmembrane region" description="Helical" evidence="17">
    <location>
        <begin position="1476"/>
        <end position="1499"/>
    </location>
</feature>
<keyword evidence="2" id="KW-0813">Transport</keyword>
<comment type="catalytic activity">
    <reaction evidence="14">
        <text>Ca(2+)(in) = Ca(2+)(out)</text>
        <dbReference type="Rhea" id="RHEA:29671"/>
        <dbReference type="ChEBI" id="CHEBI:29108"/>
    </reaction>
</comment>
<evidence type="ECO:0000256" key="3">
    <source>
        <dbReference type="ARBA" id="ARBA00022568"/>
    </source>
</evidence>
<feature type="transmembrane region" description="Helical" evidence="17">
    <location>
        <begin position="850"/>
        <end position="869"/>
    </location>
</feature>
<feature type="transmembrane region" description="Helical" evidence="17">
    <location>
        <begin position="729"/>
        <end position="747"/>
    </location>
</feature>
<feature type="compositionally biased region" description="Low complexity" evidence="16">
    <location>
        <begin position="1866"/>
        <end position="1875"/>
    </location>
</feature>
<evidence type="ECO:0000256" key="12">
    <source>
        <dbReference type="ARBA" id="ARBA00023180"/>
    </source>
</evidence>
<gene>
    <name evidence="20" type="primary">LOC101389036</name>
</gene>
<feature type="region of interest" description="Disordered" evidence="16">
    <location>
        <begin position="1840"/>
        <end position="1875"/>
    </location>
</feature>
<evidence type="ECO:0000259" key="18">
    <source>
        <dbReference type="Pfam" id="PF00520"/>
    </source>
</evidence>
<evidence type="ECO:0000256" key="13">
    <source>
        <dbReference type="ARBA" id="ARBA00023303"/>
    </source>
</evidence>
<feature type="transmembrane region" description="Helical" evidence="17">
    <location>
        <begin position="368"/>
        <end position="384"/>
    </location>
</feature>
<dbReference type="GeneID" id="101389036"/>
<dbReference type="InterPro" id="IPR027359">
    <property type="entry name" value="Volt_channel_dom_sf"/>
</dbReference>
<feature type="transmembrane region" description="Helical" evidence="17">
    <location>
        <begin position="926"/>
        <end position="949"/>
    </location>
</feature>
<feature type="region of interest" description="Disordered" evidence="16">
    <location>
        <begin position="1011"/>
        <end position="1163"/>
    </location>
</feature>
<dbReference type="Gene3D" id="1.20.120.350">
    <property type="entry name" value="Voltage-gated potassium channels. Chain C"/>
    <property type="match status" value="4"/>
</dbReference>
<feature type="transmembrane region" description="Helical" evidence="17">
    <location>
        <begin position="1310"/>
        <end position="1329"/>
    </location>
</feature>
<keyword evidence="3" id="KW-0109">Calcium transport</keyword>
<feature type="transmembrane region" description="Helical" evidence="17">
    <location>
        <begin position="1791"/>
        <end position="1813"/>
    </location>
</feature>
<feature type="compositionally biased region" description="Low complexity" evidence="16">
    <location>
        <begin position="1047"/>
        <end position="1074"/>
    </location>
</feature>
<dbReference type="Gene3D" id="1.10.287.70">
    <property type="match status" value="4"/>
</dbReference>
<protein>
    <submittedName>
        <fullName evidence="20">Voltage-dependent T-type calcium channel subunit alpha-1G isoform X7</fullName>
    </submittedName>
</protein>
<keyword evidence="7" id="KW-0106">Calcium</keyword>
<dbReference type="InterPro" id="IPR005821">
    <property type="entry name" value="Ion_trans_dom"/>
</dbReference>
<feature type="transmembrane region" description="Helical" evidence="17">
    <location>
        <begin position="1607"/>
        <end position="1630"/>
    </location>
</feature>
<evidence type="ECO:0000256" key="11">
    <source>
        <dbReference type="ARBA" id="ARBA00023136"/>
    </source>
</evidence>
<proteinExistence type="predicted"/>
<evidence type="ECO:0000256" key="6">
    <source>
        <dbReference type="ARBA" id="ARBA00022737"/>
    </source>
</evidence>
<dbReference type="PRINTS" id="PR01629">
    <property type="entry name" value="TVDCCALPHA1"/>
</dbReference>
<evidence type="ECO:0000256" key="4">
    <source>
        <dbReference type="ARBA" id="ARBA00022673"/>
    </source>
</evidence>
<keyword evidence="6" id="KW-0677">Repeat</keyword>
<evidence type="ECO:0000256" key="14">
    <source>
        <dbReference type="ARBA" id="ARBA00036634"/>
    </source>
</evidence>
<organism evidence="19 20">
    <name type="scientific">Ceratotherium simum simum</name>
    <name type="common">Southern white rhinoceros</name>
    <dbReference type="NCBI Taxonomy" id="73337"/>
    <lineage>
        <taxon>Eukaryota</taxon>
        <taxon>Metazoa</taxon>
        <taxon>Chordata</taxon>
        <taxon>Craniata</taxon>
        <taxon>Vertebrata</taxon>
        <taxon>Euteleostomi</taxon>
        <taxon>Mammalia</taxon>
        <taxon>Eutheria</taxon>
        <taxon>Laurasiatheria</taxon>
        <taxon>Perissodactyla</taxon>
        <taxon>Rhinocerotidae</taxon>
        <taxon>Ceratotherium</taxon>
    </lineage>
</organism>
<evidence type="ECO:0000256" key="17">
    <source>
        <dbReference type="SAM" id="Phobius"/>
    </source>
</evidence>
<feature type="compositionally biased region" description="Low complexity" evidence="16">
    <location>
        <begin position="2177"/>
        <end position="2190"/>
    </location>
</feature>
<feature type="transmembrane region" description="Helical" evidence="17">
    <location>
        <begin position="122"/>
        <end position="142"/>
    </location>
</feature>
<feature type="transmembrane region" description="Helical" evidence="17">
    <location>
        <begin position="1277"/>
        <end position="1298"/>
    </location>
</feature>
<evidence type="ECO:0000313" key="19">
    <source>
        <dbReference type="Proteomes" id="UP000694910"/>
    </source>
</evidence>
<dbReference type="InterPro" id="IPR005445">
    <property type="entry name" value="VDCC_T_a1"/>
</dbReference>
<feature type="domain" description="Ion transport" evidence="18">
    <location>
        <begin position="1237"/>
        <end position="1509"/>
    </location>
</feature>
<feature type="compositionally biased region" description="Polar residues" evidence="16">
    <location>
        <begin position="2044"/>
        <end position="2056"/>
    </location>
</feature>
<feature type="domain" description="Ion transport" evidence="18">
    <location>
        <begin position="80"/>
        <end position="382"/>
    </location>
</feature>
<evidence type="ECO:0000256" key="9">
    <source>
        <dbReference type="ARBA" id="ARBA00022989"/>
    </source>
</evidence>
<dbReference type="InterPro" id="IPR050599">
    <property type="entry name" value="VDCC_alpha-1_subunit"/>
</dbReference>
<feature type="transmembrane region" description="Helical" evidence="17">
    <location>
        <begin position="1708"/>
        <end position="1727"/>
    </location>
</feature>
<keyword evidence="4" id="KW-0107">Calcium channel</keyword>
<keyword evidence="10" id="KW-0406">Ion transport</keyword>
<reference evidence="20" key="1">
    <citation type="submission" date="2025-08" db="UniProtKB">
        <authorList>
            <consortium name="RefSeq"/>
        </authorList>
    </citation>
    <scope>IDENTIFICATION</scope>
</reference>
<evidence type="ECO:0000256" key="16">
    <source>
        <dbReference type="SAM" id="MobiDB-lite"/>
    </source>
</evidence>
<feature type="transmembrane region" description="Helical" evidence="17">
    <location>
        <begin position="1239"/>
        <end position="1257"/>
    </location>
</feature>
<keyword evidence="15" id="KW-0175">Coiled coil</keyword>
<feature type="region of interest" description="Disordered" evidence="16">
    <location>
        <begin position="501"/>
        <end position="536"/>
    </location>
</feature>
<sequence>MDEEEDGAGAEESGQPRSFMRLNDLSGAGGRPGPGSAEKDPGSADSEAEGLPYPALAPVVFFYLSQDSRPRSWCLRTVCNPWFERISMLVILLNCVTLGMFRPCEDIACDSQRCRILQAFDDFIFAFFAVEMVVKMVALGIFGKKCYLGDTWNRLDFFIVIAGMLEYSLDLQNVSLSAVRTVRVLRPLRAINRVPSMRILVTLLLDTLPMLGNVLLLCFFVFFIFGIVGVQLWAGLLRNRCFLPENFSLPLSVDLERYYQTENEDENPFICSQPRENGMRSCRSVPTLRGEGGGGPPCGLDYEAYNSSSNTTCVNWNQYYTNCSAGEHNPFKGAINFDNIGYAWIAIFQVITLEGWVDIMYFVMDAHSFYNFIYFILLIIFSETKQRESQLMREQRVRFLSNASTLASFSEPGSCYEELLKYLVYILRKAARRVAQVSRAAGVRAGLLSSPAPRGGQEPQSSSSCSRSHRRPSIHHLVHHHHHHHHHYHLGNGTLRATRASPEIQDRDASGSRRLMLPPPSTPALSGGPPGGAESVHSFYHADCHLEPVRCQAPPPRSPSEASGRTVGSGKVYPTVHTSPPPEMLKEKALVEVAPTSGPPTLTSLNIPPGPYSSMHKLLETQSTGSCQRSCKISSPCLKADSGACGPDSCPYCARAGAGAGEVELAGHEMPDSDSEAVYEFTQDAQHSDLRDPHSRRRRSLGLDVEPNSVLAFWRLICDTFRKIVDSKYFGRGIMIAILVNTLSMGIEYHEQPEELTNALEISNIVFTSLFALEMLLKLLVYGPFGYIKNPYNIFDGVIVVISVWEIVGQQGGGLSVLRTFRLMRVLKLVRFLPALQRQLVVLMKTMDNVATFCMLLMLFIFIFSILGMHLFGCKFASERDGDTLPDRKNFDSLLWAIVTVFQILTQEDWNKVLYNGMASTSSWAALYFIALMTFGNYVLFNLLVAILVEGFQAEGDATKSESEPDFLSPSLDGNGDRKKPLALVSLGERLELPRGLLPPLIIHTAATPMSLPKSSSTGLAEVLSPASRRTSSCGSVEPGATHEMKSPPSARSSPHSPWSAASSWTSRRSSRNSLGRASSLKRRSPSGERRSLLSGEGRESQDEEESSEEERASPAGGNRRHGGSLEREAKSSFDLPDTLQVPGLHRTATGRSSTSEHQDCNGKSALGSLARALRPDDPPLDGDDGDDEGNLSKAERLRAWIQARLPACCRERDSWSAYIFPPQSRFRLLCHRIITHKMFDHVVLVIIFLNCITIAMERPKIDPHSAERIFLTLSNYIFTAVFLAEMTVKVVALGWCFGEQAYLRSSWNVLDGLLVLISIIDILVSMVSDSGTKILGMLRVLRLLRTLRPLRVISRAQGLKLVVETLMSSLKPIGNIVVICCAFFIIFGILGVQLFKGKFFVCQGEDTRNITNKSDCAEASYRWVRHKYNFDNLGQALMSLFVLASKDGWVDIMYDGLDAVGVDQQPIMNHNPWMLLYFISFLLIVAFFVLNMFVGVVVENFHKCRQHQEEEEARRREEKRLRRLEKKRRNLMLDDVIASGSSASAAPEAQCKPYYSDYSRFRLLVHHLCTSHYLDLFITGVIGLNVVTMAMEHYQQPQILDEALKICNYIFTVIFVLESVFKLVAFGFRRFFQDRWNQLDLAIVLLSIMGITLEEIEVNASLPINPTIIRIMRVLRIARVLKLLKMAVGMRALLDTVMQALPQVGNLGLLFMLLFFIFAALGVELFGDLECDETHPCEGLGRHATFRNFGMAFLTLFRVSTGDNWNGIMKDTLRDCDQESTCYNTVISPIYFVSFVLTAQFVLVNVVIAVLMKHLEESNKEAKEEAELEAELELEMKTLSPQPHSPLGSPFFWPGGPDSPNSPKSGAPHATAHTGAASHFSLEHSTMEPHPEEVPLSMGPDLLTVRKSGVSRTHSLPNDSYMCRDGSTAEGSLGHGGWGLPKAQSGSILSVHSQPADTSYILQLPKDAPHLLQPHSTPTWGTIPKLPPPGRSPLAQRPLRRQAAIRTDSLDVQGLGSREDLLSEVSGPSPPLARASSFWGRLSTQVQQHSRNQSKISKHMPLPAPCSGPEPTWGTGPSETRSSLELDTELSWVSGDLLPVGSQEEPPSPRDLKKCHSVEAQSCRRRPASWLDEQRRHSIAVSCLDSGSQPHLGPSPSTLGGQPLGGPGSRPKKKLSPPSISIDPPESQGPRPPPSPGVCLRRRAPSSDSKDPSASGPPDSMAASPPTKKDVLSLSGLSSDPADLDP</sequence>